<gene>
    <name evidence="3" type="ORF">M378DRAFT_13284</name>
</gene>
<dbReference type="STRING" id="946122.A0A0C2T5H0"/>
<feature type="transmembrane region" description="Helical" evidence="2">
    <location>
        <begin position="417"/>
        <end position="438"/>
    </location>
</feature>
<name>A0A0C2T5H0_AMAMK</name>
<evidence type="ECO:0000256" key="2">
    <source>
        <dbReference type="SAM" id="Phobius"/>
    </source>
</evidence>
<feature type="compositionally biased region" description="Polar residues" evidence="1">
    <location>
        <begin position="450"/>
        <end position="460"/>
    </location>
</feature>
<proteinExistence type="predicted"/>
<reference evidence="3 4" key="1">
    <citation type="submission" date="2014-04" db="EMBL/GenBank/DDBJ databases">
        <title>Evolutionary Origins and Diversification of the Mycorrhizal Mutualists.</title>
        <authorList>
            <consortium name="DOE Joint Genome Institute"/>
            <consortium name="Mycorrhizal Genomics Consortium"/>
            <person name="Kohler A."/>
            <person name="Kuo A."/>
            <person name="Nagy L.G."/>
            <person name="Floudas D."/>
            <person name="Copeland A."/>
            <person name="Barry K.W."/>
            <person name="Cichocki N."/>
            <person name="Veneault-Fourrey C."/>
            <person name="LaButti K."/>
            <person name="Lindquist E.A."/>
            <person name="Lipzen A."/>
            <person name="Lundell T."/>
            <person name="Morin E."/>
            <person name="Murat C."/>
            <person name="Riley R."/>
            <person name="Ohm R."/>
            <person name="Sun H."/>
            <person name="Tunlid A."/>
            <person name="Henrissat B."/>
            <person name="Grigoriev I.V."/>
            <person name="Hibbett D.S."/>
            <person name="Martin F."/>
        </authorList>
    </citation>
    <scope>NUCLEOTIDE SEQUENCE [LARGE SCALE GENOMIC DNA]</scope>
    <source>
        <strain evidence="3 4">Koide BX008</strain>
    </source>
</reference>
<keyword evidence="2" id="KW-1133">Transmembrane helix</keyword>
<keyword evidence="4" id="KW-1185">Reference proteome</keyword>
<evidence type="ECO:0000313" key="3">
    <source>
        <dbReference type="EMBL" id="KIL61824.1"/>
    </source>
</evidence>
<evidence type="ECO:0000313" key="4">
    <source>
        <dbReference type="Proteomes" id="UP000054549"/>
    </source>
</evidence>
<accession>A0A0C2T5H0</accession>
<dbReference type="HOGENOM" id="CLU_445219_0_0_1"/>
<dbReference type="AlphaFoldDB" id="A0A0C2T5H0"/>
<evidence type="ECO:0000256" key="1">
    <source>
        <dbReference type="SAM" id="MobiDB-lite"/>
    </source>
</evidence>
<keyword evidence="2" id="KW-0472">Membrane</keyword>
<dbReference type="Proteomes" id="UP000054549">
    <property type="component" value="Unassembled WGS sequence"/>
</dbReference>
<dbReference type="InParanoid" id="A0A0C2T5H0"/>
<feature type="transmembrane region" description="Helical" evidence="2">
    <location>
        <begin position="383"/>
        <end position="411"/>
    </location>
</feature>
<dbReference type="EMBL" id="KN818279">
    <property type="protein sequence ID" value="KIL61824.1"/>
    <property type="molecule type" value="Genomic_DNA"/>
</dbReference>
<keyword evidence="2" id="KW-0812">Transmembrane</keyword>
<feature type="non-terminal residue" evidence="3">
    <location>
        <position position="1"/>
    </location>
</feature>
<dbReference type="OrthoDB" id="2278929at2759"/>
<protein>
    <submittedName>
        <fullName evidence="3">Uncharacterized protein</fullName>
    </submittedName>
</protein>
<organism evidence="3 4">
    <name type="scientific">Amanita muscaria (strain Koide BX008)</name>
    <dbReference type="NCBI Taxonomy" id="946122"/>
    <lineage>
        <taxon>Eukaryota</taxon>
        <taxon>Fungi</taxon>
        <taxon>Dikarya</taxon>
        <taxon>Basidiomycota</taxon>
        <taxon>Agaricomycotina</taxon>
        <taxon>Agaricomycetes</taxon>
        <taxon>Agaricomycetidae</taxon>
        <taxon>Agaricales</taxon>
        <taxon>Pluteineae</taxon>
        <taxon>Amanitaceae</taxon>
        <taxon>Amanita</taxon>
    </lineage>
</organism>
<feature type="region of interest" description="Disordered" evidence="1">
    <location>
        <begin position="450"/>
        <end position="483"/>
    </location>
</feature>
<sequence>TEWKPNVSHSLQLLSRLYWLPRIRIQLLLPDIRNRLYIPIIWGFRNPTLLLQDAGKLYRPISLSGDRSEQPPDITDNLTDNLFDRISPDPLVSEIQIGFSEECREDIARYLTDKFNTTGGPQLGESDISQLVERSCGQFLYASTIVKLLDDSHPKDVLEMARNSSLPTPDLNKLYKVILERAKDAIRSRAQEGGPEELRILMDTLAILIVFAENAHFFNVRENFPAIESLIGIEKSRLTKKLSKLHSVLNVVPGISISVHHRSFLEFLQSQKRSGEHYVAYPKSLRRFLVLLSRAGLKYFVLDWCGQLLGNGRKMREDLENLALACRRNYFKRSNSPVTLIALHDLIHYSLPFICLVPICQFIRQWKESFIGAPTSSSAFAFILEYVFLGIFCLLILSSGSFIVSLTIYTLLFNLSLVLPLFHPLLHLHFVTMVGILLSSRKASSLQSTSSQANNAQFPTTVPADGASPISRPESPTETGPFSSADAAIMADAFRKALRKPDFTGRVEEDAEPEVKEGIITRELAEEGRDIRSLSSSRGVRVETLSTTVPAGGASSIPRPGSPTETGLFSHADAAIMADAFRKALRKPDFTGRVEVDAEPGVKEDIITRGLTEH</sequence>